<evidence type="ECO:0000256" key="12">
    <source>
        <dbReference type="ARBA" id="ARBA00023288"/>
    </source>
</evidence>
<keyword evidence="6" id="KW-0732">Signal</keyword>
<keyword evidence="13" id="KW-1133">Transmembrane helix</keyword>
<comment type="subunit">
    <text evidence="3">Monomer.</text>
</comment>
<evidence type="ECO:0000256" key="5">
    <source>
        <dbReference type="ARBA" id="ARBA00022448"/>
    </source>
</evidence>
<name>A0ABV9LT54_9ALTE</name>
<comment type="subcellular location">
    <subcellularLocation>
        <location evidence="1">Cell outer membrane</location>
        <topology evidence="1">Lipid-anchor</topology>
    </subcellularLocation>
</comment>
<evidence type="ECO:0000313" key="15">
    <source>
        <dbReference type="Proteomes" id="UP001595897"/>
    </source>
</evidence>
<keyword evidence="8 13" id="KW-0472">Membrane</keyword>
<evidence type="ECO:0000256" key="3">
    <source>
        <dbReference type="ARBA" id="ARBA00011245"/>
    </source>
</evidence>
<dbReference type="Pfam" id="PF03550">
    <property type="entry name" value="LolB"/>
    <property type="match status" value="1"/>
</dbReference>
<dbReference type="EMBL" id="JBHSGU010000002">
    <property type="protein sequence ID" value="MFC4699692.1"/>
    <property type="molecule type" value="Genomic_DNA"/>
</dbReference>
<dbReference type="InterPro" id="IPR004565">
    <property type="entry name" value="OM_lipoprot_LolB"/>
</dbReference>
<dbReference type="NCBIfam" id="TIGR00548">
    <property type="entry name" value="lolB"/>
    <property type="match status" value="1"/>
</dbReference>
<keyword evidence="5" id="KW-0813">Transport</keyword>
<keyword evidence="10" id="KW-0143">Chaperone</keyword>
<dbReference type="InterPro" id="IPR029046">
    <property type="entry name" value="LolA/LolB/LppX"/>
</dbReference>
<evidence type="ECO:0000256" key="7">
    <source>
        <dbReference type="ARBA" id="ARBA00022927"/>
    </source>
</evidence>
<reference evidence="15" key="1">
    <citation type="journal article" date="2019" name="Int. J. Syst. Evol. Microbiol.">
        <title>The Global Catalogue of Microorganisms (GCM) 10K type strain sequencing project: providing services to taxonomists for standard genome sequencing and annotation.</title>
        <authorList>
            <consortium name="The Broad Institute Genomics Platform"/>
            <consortium name="The Broad Institute Genome Sequencing Center for Infectious Disease"/>
            <person name="Wu L."/>
            <person name="Ma J."/>
        </authorList>
    </citation>
    <scope>NUCLEOTIDE SEQUENCE [LARGE SCALE GENOMIC DNA]</scope>
    <source>
        <strain evidence="15">KACC 12507</strain>
    </source>
</reference>
<keyword evidence="12 14" id="KW-0449">Lipoprotein</keyword>
<evidence type="ECO:0000313" key="14">
    <source>
        <dbReference type="EMBL" id="MFC4699692.1"/>
    </source>
</evidence>
<evidence type="ECO:0000256" key="13">
    <source>
        <dbReference type="SAM" id="Phobius"/>
    </source>
</evidence>
<comment type="caution">
    <text evidence="14">The sequence shown here is derived from an EMBL/GenBank/DDBJ whole genome shotgun (WGS) entry which is preliminary data.</text>
</comment>
<keyword evidence="15" id="KW-1185">Reference proteome</keyword>
<feature type="transmembrane region" description="Helical" evidence="13">
    <location>
        <begin position="35"/>
        <end position="57"/>
    </location>
</feature>
<gene>
    <name evidence="14" type="primary">lolB</name>
    <name evidence="14" type="ORF">ACFO4O_05915</name>
</gene>
<sequence>MTLYTQRFFSISTRQDSRAEHTGHTVHKRCGVMRALLLLLIYFTLTVSITGCTLRPADVSQSQDPQLIEQQKLNKLKNWSVRGKLAFISERERKSAYINWQQSGNASVMNLTSVVGTNIASLDYDGKLASLRADGQLWQDQSPSALIYRTTGWDVPVEFLSDWMKGAVASSLVTERFENGLVKRVVTKCDACLPWTINYTRYGEFTLDGDIYTLPISMRLTQNQAQIQTSLVLRIDNWTHIDAPND</sequence>
<dbReference type="SUPFAM" id="SSF89392">
    <property type="entry name" value="Prokaryotic lipoproteins and lipoprotein localization factors"/>
    <property type="match status" value="1"/>
</dbReference>
<proteinExistence type="inferred from homology"/>
<protein>
    <recommendedName>
        <fullName evidence="4">Outer-membrane lipoprotein LolB</fullName>
    </recommendedName>
</protein>
<evidence type="ECO:0000256" key="2">
    <source>
        <dbReference type="ARBA" id="ARBA00009696"/>
    </source>
</evidence>
<accession>A0ABV9LT54</accession>
<keyword evidence="13" id="KW-0812">Transmembrane</keyword>
<comment type="similarity">
    <text evidence="2">Belongs to the LolB family.</text>
</comment>
<evidence type="ECO:0000256" key="10">
    <source>
        <dbReference type="ARBA" id="ARBA00023186"/>
    </source>
</evidence>
<evidence type="ECO:0000256" key="4">
    <source>
        <dbReference type="ARBA" id="ARBA00016202"/>
    </source>
</evidence>
<evidence type="ECO:0000256" key="9">
    <source>
        <dbReference type="ARBA" id="ARBA00023139"/>
    </source>
</evidence>
<evidence type="ECO:0000256" key="11">
    <source>
        <dbReference type="ARBA" id="ARBA00023237"/>
    </source>
</evidence>
<keyword evidence="9" id="KW-0564">Palmitate</keyword>
<keyword evidence="11" id="KW-0998">Cell outer membrane</keyword>
<evidence type="ECO:0000256" key="8">
    <source>
        <dbReference type="ARBA" id="ARBA00023136"/>
    </source>
</evidence>
<dbReference type="Gene3D" id="2.50.20.10">
    <property type="entry name" value="Lipoprotein localisation LolA/LolB/LppX"/>
    <property type="match status" value="1"/>
</dbReference>
<keyword evidence="7" id="KW-0653">Protein transport</keyword>
<organism evidence="14 15">
    <name type="scientific">Glaciecola siphonariae</name>
    <dbReference type="NCBI Taxonomy" id="521012"/>
    <lineage>
        <taxon>Bacteria</taxon>
        <taxon>Pseudomonadati</taxon>
        <taxon>Pseudomonadota</taxon>
        <taxon>Gammaproteobacteria</taxon>
        <taxon>Alteromonadales</taxon>
        <taxon>Alteromonadaceae</taxon>
        <taxon>Glaciecola</taxon>
    </lineage>
</organism>
<dbReference type="RefSeq" id="WP_382406450.1">
    <property type="nucleotide sequence ID" value="NZ_JBHSGU010000002.1"/>
</dbReference>
<evidence type="ECO:0000256" key="6">
    <source>
        <dbReference type="ARBA" id="ARBA00022729"/>
    </source>
</evidence>
<dbReference type="Proteomes" id="UP001595897">
    <property type="component" value="Unassembled WGS sequence"/>
</dbReference>
<evidence type="ECO:0000256" key="1">
    <source>
        <dbReference type="ARBA" id="ARBA00004459"/>
    </source>
</evidence>
<dbReference type="CDD" id="cd16326">
    <property type="entry name" value="LolB"/>
    <property type="match status" value="1"/>
</dbReference>